<feature type="non-terminal residue" evidence="1">
    <location>
        <position position="1"/>
    </location>
</feature>
<accession>U6KKJ0</accession>
<keyword evidence="2" id="KW-1185">Reference proteome</keyword>
<organism evidence="1 2">
    <name type="scientific">Eimeria tenella</name>
    <name type="common">Coccidian parasite</name>
    <dbReference type="NCBI Taxonomy" id="5802"/>
    <lineage>
        <taxon>Eukaryota</taxon>
        <taxon>Sar</taxon>
        <taxon>Alveolata</taxon>
        <taxon>Apicomplexa</taxon>
        <taxon>Conoidasida</taxon>
        <taxon>Coccidia</taxon>
        <taxon>Eucoccidiorida</taxon>
        <taxon>Eimeriorina</taxon>
        <taxon>Eimeriidae</taxon>
        <taxon>Eimeria</taxon>
    </lineage>
</organism>
<dbReference type="EMBL" id="HG673875">
    <property type="protein sequence ID" value="CDJ38424.1"/>
    <property type="molecule type" value="Genomic_DNA"/>
</dbReference>
<gene>
    <name evidence="1" type="ORF">ETH_00036230</name>
</gene>
<dbReference type="GeneID" id="25256287"/>
<sequence length="185" mass="19746">LFAKDLSCAYSPDRGQDNQHNSKTAQFSYCQEAFRADKAHAGDYLRSSRRLAPELRDLIVCIINKVAVQLAEQQQRSSSSSSSSSSRPDSLDPRVAAVVGVAAQLFDRFMAAVAAADAALGPGGERKQQHPLRALCGRGPPGAPAPTGLLLHQLIAIACLGFADRLEAITSTDYSAIVAAWKQHT</sequence>
<feature type="non-terminal residue" evidence="1">
    <location>
        <position position="185"/>
    </location>
</feature>
<dbReference type="OrthoDB" id="330932at2759"/>
<reference evidence="1" key="2">
    <citation type="submission" date="2013-10" db="EMBL/GenBank/DDBJ databases">
        <authorList>
            <person name="Aslett M."/>
        </authorList>
    </citation>
    <scope>NUCLEOTIDE SEQUENCE [LARGE SCALE GENOMIC DNA]</scope>
    <source>
        <strain evidence="1">Houghton</strain>
    </source>
</reference>
<protein>
    <submittedName>
        <fullName evidence="1">Uncharacterized protein</fullName>
    </submittedName>
</protein>
<dbReference type="VEuPathDB" id="ToxoDB:ETH2_1584700"/>
<proteinExistence type="predicted"/>
<reference evidence="1" key="1">
    <citation type="submission" date="2013-10" db="EMBL/GenBank/DDBJ databases">
        <title>Genomic analysis of the causative agents of coccidiosis in chickens.</title>
        <authorList>
            <person name="Reid A.J."/>
            <person name="Blake D."/>
            <person name="Billington K."/>
            <person name="Browne H."/>
            <person name="Dunn M."/>
            <person name="Hung S."/>
            <person name="Kawahara F."/>
            <person name="Miranda-Saavedra D."/>
            <person name="Mourier T."/>
            <person name="Nagra H."/>
            <person name="Otto T.D."/>
            <person name="Rawlings N."/>
            <person name="Sanchez A."/>
            <person name="Sanders M."/>
            <person name="Subramaniam C."/>
            <person name="Tay Y."/>
            <person name="Dear P."/>
            <person name="Doerig C."/>
            <person name="Gruber A."/>
            <person name="Parkinson J."/>
            <person name="Shirley M."/>
            <person name="Wan K.L."/>
            <person name="Berriman M."/>
            <person name="Tomley F."/>
            <person name="Pain A."/>
        </authorList>
    </citation>
    <scope>NUCLEOTIDE SEQUENCE [LARGE SCALE GENOMIC DNA]</scope>
    <source>
        <strain evidence="1">Houghton</strain>
    </source>
</reference>
<name>U6KKJ0_EIMTE</name>
<evidence type="ECO:0000313" key="2">
    <source>
        <dbReference type="Proteomes" id="UP000030747"/>
    </source>
</evidence>
<evidence type="ECO:0000313" key="1">
    <source>
        <dbReference type="EMBL" id="CDJ38424.1"/>
    </source>
</evidence>
<dbReference type="RefSeq" id="XP_013229262.1">
    <property type="nucleotide sequence ID" value="XM_013373808.1"/>
</dbReference>
<dbReference type="VEuPathDB" id="ToxoDB:ETH_00036230"/>
<dbReference type="Proteomes" id="UP000030747">
    <property type="component" value="Unassembled WGS sequence"/>
</dbReference>
<dbReference type="AlphaFoldDB" id="U6KKJ0"/>